<protein>
    <submittedName>
        <fullName evidence="1">Uncharacterized protein</fullName>
    </submittedName>
</protein>
<reference evidence="1" key="1">
    <citation type="submission" date="2023-08" db="EMBL/GenBank/DDBJ databases">
        <authorList>
            <person name="Alioto T."/>
            <person name="Alioto T."/>
            <person name="Gomez Garrido J."/>
        </authorList>
    </citation>
    <scope>NUCLEOTIDE SEQUENCE</scope>
</reference>
<name>A0AA36FFG1_OCTVU</name>
<gene>
    <name evidence="1" type="ORF">OCTVUL_1B017579</name>
</gene>
<keyword evidence="2" id="KW-1185">Reference proteome</keyword>
<accession>A0AA36FFG1</accession>
<dbReference type="AlphaFoldDB" id="A0AA36FFG1"/>
<sequence length="195" mass="21846">MPKVDTLAIVKLKKTIRKRKDSVPILKITIKTTEMKMDSDEYLANSIRLSSQRNSTSSSSNPLCFEACHSHSAIHYSNFDIGSCHLDDTKKTTSDDIGESQTHLFSSGDCQNVDEEVAWNEDELLNVSLVEIVLIKSHVDNLKENSFTIESGNVKVQSPEIQNNLEDSSQSSSKKKELLKFKSDSYQKSATILIM</sequence>
<dbReference type="Proteomes" id="UP001162480">
    <property type="component" value="Chromosome 14"/>
</dbReference>
<evidence type="ECO:0000313" key="2">
    <source>
        <dbReference type="Proteomes" id="UP001162480"/>
    </source>
</evidence>
<organism evidence="1 2">
    <name type="scientific">Octopus vulgaris</name>
    <name type="common">Common octopus</name>
    <dbReference type="NCBI Taxonomy" id="6645"/>
    <lineage>
        <taxon>Eukaryota</taxon>
        <taxon>Metazoa</taxon>
        <taxon>Spiralia</taxon>
        <taxon>Lophotrochozoa</taxon>
        <taxon>Mollusca</taxon>
        <taxon>Cephalopoda</taxon>
        <taxon>Coleoidea</taxon>
        <taxon>Octopodiformes</taxon>
        <taxon>Octopoda</taxon>
        <taxon>Incirrata</taxon>
        <taxon>Octopodidae</taxon>
        <taxon>Octopus</taxon>
    </lineage>
</organism>
<proteinExistence type="predicted"/>
<evidence type="ECO:0000313" key="1">
    <source>
        <dbReference type="EMBL" id="CAI9732623.1"/>
    </source>
</evidence>
<dbReference type="EMBL" id="OX597827">
    <property type="protein sequence ID" value="CAI9732623.1"/>
    <property type="molecule type" value="Genomic_DNA"/>
</dbReference>